<accession>A0A134ALI0</accession>
<comment type="similarity">
    <text evidence="5">Belongs to the SarZ family.</text>
</comment>
<comment type="subcellular location">
    <subcellularLocation>
        <location evidence="1">Cytoplasm</location>
    </subcellularLocation>
</comment>
<dbReference type="InterPro" id="IPR036388">
    <property type="entry name" value="WH-like_DNA-bd_sf"/>
</dbReference>
<sequence length="168" mass="19782">MKAREFLWTYWNLLKEANDTKMSLMDYFSENYGLTQLQLLVLGKIDSLDDTSIRSIARSLHRDHGNISKICTVLERKGYVYRERSVTDSRIVHVYLTEQGEKYIDEFSSIVAPLYDKLGDHLTDGDLRFLLKSMEIIESLFNQSEKVRNIQDEQRLARKEEQRLAKLK</sequence>
<keyword evidence="2" id="KW-0805">Transcription regulation</keyword>
<keyword evidence="3" id="KW-0238">DNA-binding</keyword>
<keyword evidence="4" id="KW-0804">Transcription</keyword>
<dbReference type="PROSITE" id="PS50995">
    <property type="entry name" value="HTH_MARR_2"/>
    <property type="match status" value="1"/>
</dbReference>
<dbReference type="GO" id="GO:0005737">
    <property type="term" value="C:cytoplasm"/>
    <property type="evidence" value="ECO:0007669"/>
    <property type="project" value="UniProtKB-SubCell"/>
</dbReference>
<organism evidence="9 10">
    <name type="scientific">Aedoeadaptatus coxii</name>
    <dbReference type="NCBI Taxonomy" id="755172"/>
    <lineage>
        <taxon>Bacteria</taxon>
        <taxon>Bacillati</taxon>
        <taxon>Bacillota</taxon>
        <taxon>Tissierellia</taxon>
        <taxon>Tissierellales</taxon>
        <taxon>Peptoniphilaceae</taxon>
        <taxon>Aedoeadaptatus</taxon>
    </lineage>
</organism>
<dbReference type="InterPro" id="IPR000835">
    <property type="entry name" value="HTH_MarR-typ"/>
</dbReference>
<reference evidence="10" key="1">
    <citation type="submission" date="2016-01" db="EMBL/GenBank/DDBJ databases">
        <authorList>
            <person name="Mitreva M."/>
            <person name="Pepin K.H."/>
            <person name="Mihindukulasuriya K.A."/>
            <person name="Fulton R."/>
            <person name="Fronick C."/>
            <person name="O'Laughlin M."/>
            <person name="Miner T."/>
            <person name="Herter B."/>
            <person name="Rosa B.A."/>
            <person name="Cordes M."/>
            <person name="Tomlinson C."/>
            <person name="Wollam A."/>
            <person name="Palsikar V.B."/>
            <person name="Mardis E.R."/>
            <person name="Wilson R.K."/>
        </authorList>
    </citation>
    <scope>NUCLEOTIDE SEQUENCE [LARGE SCALE GENOMIC DNA]</scope>
    <source>
        <strain evidence="10">DNF00729</strain>
    </source>
</reference>
<evidence type="ECO:0000256" key="5">
    <source>
        <dbReference type="ARBA" id="ARBA00046337"/>
    </source>
</evidence>
<dbReference type="SUPFAM" id="SSF46785">
    <property type="entry name" value="Winged helix' DNA-binding domain"/>
    <property type="match status" value="1"/>
</dbReference>
<dbReference type="OrthoDB" id="9806864at2"/>
<dbReference type="Proteomes" id="UP000070442">
    <property type="component" value="Unassembled WGS sequence"/>
</dbReference>
<dbReference type="GO" id="GO:0003700">
    <property type="term" value="F:DNA-binding transcription factor activity"/>
    <property type="evidence" value="ECO:0007669"/>
    <property type="project" value="InterPro"/>
</dbReference>
<name>A0A134ALI0_9FIRM</name>
<comment type="caution">
    <text evidence="9">The sequence shown here is derived from an EMBL/GenBank/DDBJ whole genome shotgun (WGS) entry which is preliminary data.</text>
</comment>
<dbReference type="PATRIC" id="fig|755172.3.peg.46"/>
<feature type="domain" description="HTH marR-type" evidence="8">
    <location>
        <begin position="1"/>
        <end position="146"/>
    </location>
</feature>
<dbReference type="SMART" id="SM00347">
    <property type="entry name" value="HTH_MARR"/>
    <property type="match status" value="1"/>
</dbReference>
<evidence type="ECO:0000256" key="4">
    <source>
        <dbReference type="ARBA" id="ARBA00023163"/>
    </source>
</evidence>
<evidence type="ECO:0000313" key="9">
    <source>
        <dbReference type="EMBL" id="KXB68578.1"/>
    </source>
</evidence>
<proteinExistence type="inferred from homology"/>
<dbReference type="AlphaFoldDB" id="A0A134ALI0"/>
<evidence type="ECO:0000256" key="7">
    <source>
        <dbReference type="ARBA" id="ARBA00047207"/>
    </source>
</evidence>
<evidence type="ECO:0000256" key="6">
    <source>
        <dbReference type="ARBA" id="ARBA00047188"/>
    </source>
</evidence>
<evidence type="ECO:0000259" key="8">
    <source>
        <dbReference type="PROSITE" id="PS50995"/>
    </source>
</evidence>
<dbReference type="InterPro" id="IPR036390">
    <property type="entry name" value="WH_DNA-bd_sf"/>
</dbReference>
<dbReference type="EMBL" id="LSDG01000001">
    <property type="protein sequence ID" value="KXB68578.1"/>
    <property type="molecule type" value="Genomic_DNA"/>
</dbReference>
<dbReference type="Gene3D" id="1.10.10.10">
    <property type="entry name" value="Winged helix-like DNA-binding domain superfamily/Winged helix DNA-binding domain"/>
    <property type="match status" value="1"/>
</dbReference>
<gene>
    <name evidence="9" type="ORF">HMPREF1863_00047</name>
</gene>
<dbReference type="RefSeq" id="WP_068366011.1">
    <property type="nucleotide sequence ID" value="NZ_CAIJCT010000016.1"/>
</dbReference>
<dbReference type="PANTHER" id="PTHR42756">
    <property type="entry name" value="TRANSCRIPTIONAL REGULATOR, MARR"/>
    <property type="match status" value="1"/>
</dbReference>
<dbReference type="PANTHER" id="PTHR42756:SF1">
    <property type="entry name" value="TRANSCRIPTIONAL REPRESSOR OF EMRAB OPERON"/>
    <property type="match status" value="1"/>
</dbReference>
<dbReference type="Pfam" id="PF22381">
    <property type="entry name" value="Staph_reg_Sar_Rot"/>
    <property type="match status" value="1"/>
</dbReference>
<dbReference type="STRING" id="755172.HMPREF1863_00047"/>
<dbReference type="GO" id="GO:0003677">
    <property type="term" value="F:DNA binding"/>
    <property type="evidence" value="ECO:0007669"/>
    <property type="project" value="UniProtKB-KW"/>
</dbReference>
<evidence type="ECO:0000256" key="2">
    <source>
        <dbReference type="ARBA" id="ARBA00023015"/>
    </source>
</evidence>
<keyword evidence="10" id="KW-1185">Reference proteome</keyword>
<evidence type="ECO:0000313" key="10">
    <source>
        <dbReference type="Proteomes" id="UP000070442"/>
    </source>
</evidence>
<protein>
    <recommendedName>
        <fullName evidence="6">HTH-type transcriptional regulator SarZ</fullName>
    </recommendedName>
    <alternativeName>
        <fullName evidence="7">Staphylococcal accessory regulator Z</fullName>
    </alternativeName>
</protein>
<evidence type="ECO:0000256" key="3">
    <source>
        <dbReference type="ARBA" id="ARBA00023125"/>
    </source>
</evidence>
<dbReference type="InterPro" id="IPR055166">
    <property type="entry name" value="Transc_reg_Sar_Rot_HTH"/>
</dbReference>
<evidence type="ECO:0000256" key="1">
    <source>
        <dbReference type="ARBA" id="ARBA00004496"/>
    </source>
</evidence>